<gene>
    <name evidence="1" type="ORF">ANANG_G00160980</name>
</gene>
<accession>A0A9D3MBJ8</accession>
<sequence>TTKCKQYTSEVVNKAHQEFNQDKRQVWRAGFCACSRVRHIARNGSQQSTLVWSWQQSSGSLTLLPCSKPCLASTTSNKDLKHVIEESSVSQGQSSNTRSTLVSLSRRGDCSCLTAACSVNLRMGQYLVIALLR</sequence>
<feature type="non-terminal residue" evidence="1">
    <location>
        <position position="133"/>
    </location>
</feature>
<evidence type="ECO:0000313" key="2">
    <source>
        <dbReference type="Proteomes" id="UP001044222"/>
    </source>
</evidence>
<organism evidence="1 2">
    <name type="scientific">Anguilla anguilla</name>
    <name type="common">European freshwater eel</name>
    <name type="synonym">Muraena anguilla</name>
    <dbReference type="NCBI Taxonomy" id="7936"/>
    <lineage>
        <taxon>Eukaryota</taxon>
        <taxon>Metazoa</taxon>
        <taxon>Chordata</taxon>
        <taxon>Craniata</taxon>
        <taxon>Vertebrata</taxon>
        <taxon>Euteleostomi</taxon>
        <taxon>Actinopterygii</taxon>
        <taxon>Neopterygii</taxon>
        <taxon>Teleostei</taxon>
        <taxon>Anguilliformes</taxon>
        <taxon>Anguillidae</taxon>
        <taxon>Anguilla</taxon>
    </lineage>
</organism>
<dbReference type="AlphaFoldDB" id="A0A9D3MBJ8"/>
<name>A0A9D3MBJ8_ANGAN</name>
<proteinExistence type="predicted"/>
<evidence type="ECO:0000313" key="1">
    <source>
        <dbReference type="EMBL" id="KAG5844300.1"/>
    </source>
</evidence>
<reference evidence="1" key="1">
    <citation type="submission" date="2021-01" db="EMBL/GenBank/DDBJ databases">
        <title>A chromosome-scale assembly of European eel, Anguilla anguilla.</title>
        <authorList>
            <person name="Henkel C."/>
            <person name="Jong-Raadsen S.A."/>
            <person name="Dufour S."/>
            <person name="Weltzien F.-A."/>
            <person name="Palstra A.P."/>
            <person name="Pelster B."/>
            <person name="Spaink H.P."/>
            <person name="Van Den Thillart G.E."/>
            <person name="Jansen H."/>
            <person name="Zahm M."/>
            <person name="Klopp C."/>
            <person name="Cedric C."/>
            <person name="Louis A."/>
            <person name="Berthelot C."/>
            <person name="Parey E."/>
            <person name="Roest Crollius H."/>
            <person name="Montfort J."/>
            <person name="Robinson-Rechavi M."/>
            <person name="Bucao C."/>
            <person name="Bouchez O."/>
            <person name="Gislard M."/>
            <person name="Lluch J."/>
            <person name="Milhes M."/>
            <person name="Lampietro C."/>
            <person name="Lopez Roques C."/>
            <person name="Donnadieu C."/>
            <person name="Braasch I."/>
            <person name="Desvignes T."/>
            <person name="Postlethwait J."/>
            <person name="Bobe J."/>
            <person name="Guiguen Y."/>
            <person name="Dirks R."/>
        </authorList>
    </citation>
    <scope>NUCLEOTIDE SEQUENCE</scope>
    <source>
        <strain evidence="1">Tag_6206</strain>
        <tissue evidence="1">Liver</tissue>
    </source>
</reference>
<dbReference type="Proteomes" id="UP001044222">
    <property type="component" value="Chromosome 8"/>
</dbReference>
<keyword evidence="2" id="KW-1185">Reference proteome</keyword>
<dbReference type="EMBL" id="JAFIRN010000008">
    <property type="protein sequence ID" value="KAG5844300.1"/>
    <property type="molecule type" value="Genomic_DNA"/>
</dbReference>
<protein>
    <submittedName>
        <fullName evidence="1">Uncharacterized protein</fullName>
    </submittedName>
</protein>
<comment type="caution">
    <text evidence="1">The sequence shown here is derived from an EMBL/GenBank/DDBJ whole genome shotgun (WGS) entry which is preliminary data.</text>
</comment>